<protein>
    <recommendedName>
        <fullName evidence="3">C2H2-type domain-containing protein</fullName>
    </recommendedName>
</protein>
<evidence type="ECO:0000256" key="2">
    <source>
        <dbReference type="SAM" id="MobiDB-lite"/>
    </source>
</evidence>
<gene>
    <name evidence="4" type="ORF">FOA43_001295</name>
</gene>
<dbReference type="PROSITE" id="PS00028">
    <property type="entry name" value="ZINC_FINGER_C2H2_1"/>
    <property type="match status" value="1"/>
</dbReference>
<evidence type="ECO:0000313" key="4">
    <source>
        <dbReference type="EMBL" id="QPG73979.1"/>
    </source>
</evidence>
<feature type="compositionally biased region" description="Polar residues" evidence="2">
    <location>
        <begin position="93"/>
        <end position="109"/>
    </location>
</feature>
<feature type="region of interest" description="Disordered" evidence="2">
    <location>
        <begin position="89"/>
        <end position="116"/>
    </location>
</feature>
<keyword evidence="1" id="KW-0863">Zinc-finger</keyword>
<evidence type="ECO:0000313" key="5">
    <source>
        <dbReference type="Proteomes" id="UP000662931"/>
    </source>
</evidence>
<dbReference type="EMBL" id="CP064812">
    <property type="protein sequence ID" value="QPG73979.1"/>
    <property type="molecule type" value="Genomic_DNA"/>
</dbReference>
<dbReference type="OrthoDB" id="9439903at2759"/>
<dbReference type="AlphaFoldDB" id="A0A875S2C3"/>
<dbReference type="Proteomes" id="UP000662931">
    <property type="component" value="Chromosome 1"/>
</dbReference>
<dbReference type="GeneID" id="62194696"/>
<dbReference type="SUPFAM" id="SSF57667">
    <property type="entry name" value="beta-beta-alpha zinc fingers"/>
    <property type="match status" value="1"/>
</dbReference>
<dbReference type="Gene3D" id="3.30.160.60">
    <property type="entry name" value="Classic Zinc Finger"/>
    <property type="match status" value="1"/>
</dbReference>
<sequence length="487" mass="53797">MASQKNLRDLSDLAGPGSFVISCFDHGYSKTALSSHVSSERSLFPPYGILKTLKTSDLKQCATGLNSSVVSFTNNKGEVEFKVIDKTIESKNKSNPQQPSPVSDISSPNGRGRGRICINTKSSREIDEFVALSPISSVKSSNSSTCLSESPSHSESSPLLESQCGKLHKCPYCKSTFRIRGYLTRHMKKHSKRKAYMCPFYSQNSAQKCHATGGFSRRDTYKTHLKARHFRYPPGVKSGDRTGMMGWCSICGEKFVNNEIWVERHIERGMCPGLPSDYIKSLKIGKKKTGKHSKLLDAVPDEKFYHNGGYNHMTLSSPSSLNSMSPAQQSISFSAPAATTTRTPGSLSSVSSISSSPIPSLAFAWAQHKQQQQRQQFQGVERVGLLPRTSLAETPALSDDQKSTFHDAKSNDSSSSGDDYEEEDYPSLDAECSPYTYISYPPYYYKNVNDSRNHPQQQLAIASEGNPAGFFENSTVPGDYYDEYGQL</sequence>
<dbReference type="KEGG" id="bnn:FOA43_001295"/>
<evidence type="ECO:0000259" key="3">
    <source>
        <dbReference type="PROSITE" id="PS50157"/>
    </source>
</evidence>
<dbReference type="SMART" id="SM00355">
    <property type="entry name" value="ZnF_C2H2"/>
    <property type="match status" value="2"/>
</dbReference>
<evidence type="ECO:0000256" key="1">
    <source>
        <dbReference type="PROSITE-ProRule" id="PRU00042"/>
    </source>
</evidence>
<dbReference type="InterPro" id="IPR013087">
    <property type="entry name" value="Znf_C2H2_type"/>
</dbReference>
<dbReference type="InterPro" id="IPR036236">
    <property type="entry name" value="Znf_C2H2_sf"/>
</dbReference>
<feature type="domain" description="C2H2-type" evidence="3">
    <location>
        <begin position="168"/>
        <end position="195"/>
    </location>
</feature>
<keyword evidence="5" id="KW-1185">Reference proteome</keyword>
<name>A0A875S2C3_EENNA</name>
<dbReference type="PROSITE" id="PS50157">
    <property type="entry name" value="ZINC_FINGER_C2H2_2"/>
    <property type="match status" value="1"/>
</dbReference>
<reference evidence="4" key="1">
    <citation type="submission" date="2020-10" db="EMBL/GenBank/DDBJ databases">
        <authorList>
            <person name="Roach M.J.R."/>
        </authorList>
    </citation>
    <scope>NUCLEOTIDE SEQUENCE</scope>
    <source>
        <strain evidence="4">CBS 1945</strain>
    </source>
</reference>
<feature type="compositionally biased region" description="Polar residues" evidence="2">
    <location>
        <begin position="327"/>
        <end position="345"/>
    </location>
</feature>
<feature type="compositionally biased region" description="Basic and acidic residues" evidence="2">
    <location>
        <begin position="399"/>
        <end position="410"/>
    </location>
</feature>
<organism evidence="4 5">
    <name type="scientific">Eeniella nana</name>
    <name type="common">Yeast</name>
    <name type="synonym">Brettanomyces nanus</name>
    <dbReference type="NCBI Taxonomy" id="13502"/>
    <lineage>
        <taxon>Eukaryota</taxon>
        <taxon>Fungi</taxon>
        <taxon>Dikarya</taxon>
        <taxon>Ascomycota</taxon>
        <taxon>Saccharomycotina</taxon>
        <taxon>Pichiomycetes</taxon>
        <taxon>Pichiales</taxon>
        <taxon>Pichiaceae</taxon>
        <taxon>Brettanomyces</taxon>
    </lineage>
</organism>
<feature type="region of interest" description="Disordered" evidence="2">
    <location>
        <begin position="393"/>
        <end position="428"/>
    </location>
</feature>
<keyword evidence="1" id="KW-0479">Metal-binding</keyword>
<dbReference type="GO" id="GO:0008270">
    <property type="term" value="F:zinc ion binding"/>
    <property type="evidence" value="ECO:0007669"/>
    <property type="project" value="UniProtKB-KW"/>
</dbReference>
<dbReference type="RefSeq" id="XP_038777544.1">
    <property type="nucleotide sequence ID" value="XM_038921616.1"/>
</dbReference>
<dbReference type="PROSITE" id="PS51257">
    <property type="entry name" value="PROKAR_LIPOPROTEIN"/>
    <property type="match status" value="1"/>
</dbReference>
<accession>A0A875S2C3</accession>
<keyword evidence="1" id="KW-0862">Zinc</keyword>
<feature type="region of interest" description="Disordered" evidence="2">
    <location>
        <begin position="316"/>
        <end position="351"/>
    </location>
</feature>
<feature type="region of interest" description="Disordered" evidence="2">
    <location>
        <begin position="138"/>
        <end position="159"/>
    </location>
</feature>
<feature type="compositionally biased region" description="Low complexity" evidence="2">
    <location>
        <begin position="316"/>
        <end position="326"/>
    </location>
</feature>
<proteinExistence type="predicted"/>